<evidence type="ECO:0000256" key="7">
    <source>
        <dbReference type="ARBA" id="ARBA00023242"/>
    </source>
</evidence>
<dbReference type="PROSITE" id="PS50884">
    <property type="entry name" value="ZF_DOF_2"/>
    <property type="match status" value="1"/>
</dbReference>
<reference evidence="12 13" key="1">
    <citation type="journal article" date="2024" name="Plant Biotechnol. J.">
        <title>Dendrobium thyrsiflorum genome and its molecular insights into genes involved in important horticultural traits.</title>
        <authorList>
            <person name="Chen B."/>
            <person name="Wang J.Y."/>
            <person name="Zheng P.J."/>
            <person name="Li K.L."/>
            <person name="Liang Y.M."/>
            <person name="Chen X.F."/>
            <person name="Zhang C."/>
            <person name="Zhao X."/>
            <person name="He X."/>
            <person name="Zhang G.Q."/>
            <person name="Liu Z.J."/>
            <person name="Xu Q."/>
        </authorList>
    </citation>
    <scope>NUCLEOTIDE SEQUENCE [LARGE SCALE GENOMIC DNA]</scope>
    <source>
        <strain evidence="12">GZMU011</strain>
    </source>
</reference>
<feature type="domain" description="Dof-type" evidence="11">
    <location>
        <begin position="72"/>
        <end position="126"/>
    </location>
</feature>
<organism evidence="12 13">
    <name type="scientific">Dendrobium thyrsiflorum</name>
    <name type="common">Pinecone-like raceme dendrobium</name>
    <name type="synonym">Orchid</name>
    <dbReference type="NCBI Taxonomy" id="117978"/>
    <lineage>
        <taxon>Eukaryota</taxon>
        <taxon>Viridiplantae</taxon>
        <taxon>Streptophyta</taxon>
        <taxon>Embryophyta</taxon>
        <taxon>Tracheophyta</taxon>
        <taxon>Spermatophyta</taxon>
        <taxon>Magnoliopsida</taxon>
        <taxon>Liliopsida</taxon>
        <taxon>Asparagales</taxon>
        <taxon>Orchidaceae</taxon>
        <taxon>Epidendroideae</taxon>
        <taxon>Malaxideae</taxon>
        <taxon>Dendrobiinae</taxon>
        <taxon>Dendrobium</taxon>
    </lineage>
</organism>
<comment type="function">
    <text evidence="9">Transcription factor that binds specifically to a 5'-AA[AG]G-3' consensus core sequence.</text>
</comment>
<dbReference type="PROSITE" id="PS01361">
    <property type="entry name" value="ZF_DOF_1"/>
    <property type="match status" value="1"/>
</dbReference>
<keyword evidence="13" id="KW-1185">Reference proteome</keyword>
<feature type="region of interest" description="Disordered" evidence="10">
    <location>
        <begin position="117"/>
        <end position="157"/>
    </location>
</feature>
<comment type="subcellular location">
    <subcellularLocation>
        <location evidence="8 9">Nucleus</location>
    </subcellularLocation>
</comment>
<evidence type="ECO:0000256" key="4">
    <source>
        <dbReference type="ARBA" id="ARBA00023015"/>
    </source>
</evidence>
<evidence type="ECO:0000259" key="11">
    <source>
        <dbReference type="PROSITE" id="PS50884"/>
    </source>
</evidence>
<evidence type="ECO:0000256" key="6">
    <source>
        <dbReference type="ARBA" id="ARBA00023163"/>
    </source>
</evidence>
<dbReference type="InterPro" id="IPR003851">
    <property type="entry name" value="Znf_Dof"/>
</dbReference>
<dbReference type="Proteomes" id="UP001552299">
    <property type="component" value="Unassembled WGS sequence"/>
</dbReference>
<evidence type="ECO:0000256" key="10">
    <source>
        <dbReference type="SAM" id="MobiDB-lite"/>
    </source>
</evidence>
<gene>
    <name evidence="12" type="ORF">M5K25_009716</name>
</gene>
<dbReference type="InterPro" id="IPR045174">
    <property type="entry name" value="Dof"/>
</dbReference>
<proteinExistence type="predicted"/>
<evidence type="ECO:0000313" key="13">
    <source>
        <dbReference type="Proteomes" id="UP001552299"/>
    </source>
</evidence>
<protein>
    <recommendedName>
        <fullName evidence="9">Dof zinc finger protein</fullName>
    </recommendedName>
</protein>
<dbReference type="EMBL" id="JANQDX010000008">
    <property type="protein sequence ID" value="KAL0920572.1"/>
    <property type="molecule type" value="Genomic_DNA"/>
</dbReference>
<evidence type="ECO:0000256" key="1">
    <source>
        <dbReference type="ARBA" id="ARBA00022723"/>
    </source>
</evidence>
<evidence type="ECO:0000256" key="9">
    <source>
        <dbReference type="RuleBase" id="RU369094"/>
    </source>
</evidence>
<keyword evidence="1 9" id="KW-0479">Metal-binding</keyword>
<sequence>MTREHNILHSKTSIGFPDCHSKLSISRSRATLSSFCLSIAALTHTTEIYMETVQWPQQGVEKKVRPHKEQALNCPRCNSTNTKFCYYNNYSLSQPRYFCKSCRRYWTEGGSLRNVPVGGGSRKNKRLKSSSSSQPSSKITTLATTTSSTSLLSSTSMNQQPSKLIPLELTSFSLSSSVSALEPIRSGMASRKFISFEIPNSSKENEISANGRIWLRKSTPFQNLHRQELHALSMPTTEDFSLQELMWPSKVKVPLDYGVGSMEEGKERRDGNLPFSFEDLKQVSSRNACDENTVEGGVDQTWFWEGIMGEGEGRGGW</sequence>
<dbReference type="AlphaFoldDB" id="A0ABD0VDI3"/>
<dbReference type="Pfam" id="PF02701">
    <property type="entry name" value="Zn_ribbon_Dof"/>
    <property type="match status" value="1"/>
</dbReference>
<dbReference type="PANTHER" id="PTHR31992">
    <property type="entry name" value="DOF ZINC FINGER PROTEIN DOF1.4-RELATED"/>
    <property type="match status" value="1"/>
</dbReference>
<keyword evidence="4 9" id="KW-0805">Transcription regulation</keyword>
<evidence type="ECO:0000256" key="3">
    <source>
        <dbReference type="ARBA" id="ARBA00022833"/>
    </source>
</evidence>
<keyword evidence="7 8" id="KW-0539">Nucleus</keyword>
<keyword evidence="3 9" id="KW-0862">Zinc</keyword>
<dbReference type="GO" id="GO:0003677">
    <property type="term" value="F:DNA binding"/>
    <property type="evidence" value="ECO:0007669"/>
    <property type="project" value="UniProtKB-UniRule"/>
</dbReference>
<accession>A0ABD0VDI3</accession>
<dbReference type="GO" id="GO:0008270">
    <property type="term" value="F:zinc ion binding"/>
    <property type="evidence" value="ECO:0007669"/>
    <property type="project" value="UniProtKB-KW"/>
</dbReference>
<feature type="compositionally biased region" description="Low complexity" evidence="10">
    <location>
        <begin position="129"/>
        <end position="156"/>
    </location>
</feature>
<evidence type="ECO:0000256" key="2">
    <source>
        <dbReference type="ARBA" id="ARBA00022771"/>
    </source>
</evidence>
<keyword evidence="5 8" id="KW-0238">DNA-binding</keyword>
<dbReference type="GO" id="GO:0003700">
    <property type="term" value="F:DNA-binding transcription factor activity"/>
    <property type="evidence" value="ECO:0007669"/>
    <property type="project" value="UniProtKB-UniRule"/>
</dbReference>
<evidence type="ECO:0000313" key="12">
    <source>
        <dbReference type="EMBL" id="KAL0920572.1"/>
    </source>
</evidence>
<dbReference type="GO" id="GO:0005634">
    <property type="term" value="C:nucleus"/>
    <property type="evidence" value="ECO:0007669"/>
    <property type="project" value="UniProtKB-SubCell"/>
</dbReference>
<keyword evidence="2 8" id="KW-0863">Zinc-finger</keyword>
<name>A0ABD0VDI3_DENTH</name>
<evidence type="ECO:0000256" key="8">
    <source>
        <dbReference type="PROSITE-ProRule" id="PRU00071"/>
    </source>
</evidence>
<dbReference type="PANTHER" id="PTHR31992:SF301">
    <property type="entry name" value="DOF ZINC FINGER PROTEIN DOF3.7"/>
    <property type="match status" value="1"/>
</dbReference>
<keyword evidence="6 9" id="KW-0804">Transcription</keyword>
<evidence type="ECO:0000256" key="5">
    <source>
        <dbReference type="ARBA" id="ARBA00023125"/>
    </source>
</evidence>
<comment type="caution">
    <text evidence="12">The sequence shown here is derived from an EMBL/GenBank/DDBJ whole genome shotgun (WGS) entry which is preliminary data.</text>
</comment>